<dbReference type="AlphaFoldDB" id="A0A834GJJ4"/>
<accession>A0A834GJJ4</accession>
<protein>
    <submittedName>
        <fullName evidence="1">Uncharacterized protein</fullName>
    </submittedName>
</protein>
<dbReference type="OrthoDB" id="1795888at2759"/>
<comment type="caution">
    <text evidence="1">The sequence shown here is derived from an EMBL/GenBank/DDBJ whole genome shotgun (WGS) entry which is preliminary data.</text>
</comment>
<name>A0A834GJJ4_RHOSS</name>
<dbReference type="EMBL" id="WJXA01000009">
    <property type="protein sequence ID" value="KAF7133347.1"/>
    <property type="molecule type" value="Genomic_DNA"/>
</dbReference>
<gene>
    <name evidence="1" type="ORF">RHSIM_Rhsim09G0090100</name>
</gene>
<proteinExistence type="predicted"/>
<evidence type="ECO:0000313" key="2">
    <source>
        <dbReference type="Proteomes" id="UP000626092"/>
    </source>
</evidence>
<evidence type="ECO:0000313" key="1">
    <source>
        <dbReference type="EMBL" id="KAF7133347.1"/>
    </source>
</evidence>
<sequence>MENGRLEPGIINSSILTKSMSQSRVPRAAPGRSYLTSIPSRDASRPVWYKKLFYQGVAIIGSLRKDKKERREMTRKQDRIEHRLEWLSRRQEGLTDEPYVPPLVEQAEDSDDFCWR</sequence>
<keyword evidence="2" id="KW-1185">Reference proteome</keyword>
<organism evidence="1 2">
    <name type="scientific">Rhododendron simsii</name>
    <name type="common">Sims's rhododendron</name>
    <dbReference type="NCBI Taxonomy" id="118357"/>
    <lineage>
        <taxon>Eukaryota</taxon>
        <taxon>Viridiplantae</taxon>
        <taxon>Streptophyta</taxon>
        <taxon>Embryophyta</taxon>
        <taxon>Tracheophyta</taxon>
        <taxon>Spermatophyta</taxon>
        <taxon>Magnoliopsida</taxon>
        <taxon>eudicotyledons</taxon>
        <taxon>Gunneridae</taxon>
        <taxon>Pentapetalae</taxon>
        <taxon>asterids</taxon>
        <taxon>Ericales</taxon>
        <taxon>Ericaceae</taxon>
        <taxon>Ericoideae</taxon>
        <taxon>Rhodoreae</taxon>
        <taxon>Rhododendron</taxon>
    </lineage>
</organism>
<dbReference type="Proteomes" id="UP000626092">
    <property type="component" value="Unassembled WGS sequence"/>
</dbReference>
<reference evidence="1" key="1">
    <citation type="submission" date="2019-11" db="EMBL/GenBank/DDBJ databases">
        <authorList>
            <person name="Liu Y."/>
            <person name="Hou J."/>
            <person name="Li T.-Q."/>
            <person name="Guan C.-H."/>
            <person name="Wu X."/>
            <person name="Wu H.-Z."/>
            <person name="Ling F."/>
            <person name="Zhang R."/>
            <person name="Shi X.-G."/>
            <person name="Ren J.-P."/>
            <person name="Chen E.-F."/>
            <person name="Sun J.-M."/>
        </authorList>
    </citation>
    <scope>NUCLEOTIDE SEQUENCE</scope>
    <source>
        <strain evidence="1">Adult_tree_wgs_1</strain>
        <tissue evidence="1">Leaves</tissue>
    </source>
</reference>